<accession>A0A7X0LU28</accession>
<protein>
    <submittedName>
        <fullName evidence="2">Uncharacterized membrane protein (UPF0136 family)</fullName>
    </submittedName>
</protein>
<dbReference type="RefSeq" id="WP_184522634.1">
    <property type="nucleotide sequence ID" value="NZ_JACHGK010000001.1"/>
</dbReference>
<dbReference type="EMBL" id="JACHGK010000001">
    <property type="protein sequence ID" value="MBB6444025.1"/>
    <property type="molecule type" value="Genomic_DNA"/>
</dbReference>
<reference evidence="2 3" key="1">
    <citation type="submission" date="2020-08" db="EMBL/GenBank/DDBJ databases">
        <title>Genomic Encyclopedia of Type Strains, Phase IV (KMG-IV): sequencing the most valuable type-strain genomes for metagenomic binning, comparative biology and taxonomic classification.</title>
        <authorList>
            <person name="Goeker M."/>
        </authorList>
    </citation>
    <scope>NUCLEOTIDE SEQUENCE [LARGE SCALE GENOMIC DNA]</scope>
    <source>
        <strain evidence="2 3">DSM 5391</strain>
    </source>
</reference>
<comment type="caution">
    <text evidence="2">The sequence shown here is derived from an EMBL/GenBank/DDBJ whole genome shotgun (WGS) entry which is preliminary data.</text>
</comment>
<keyword evidence="1" id="KW-0812">Transmembrane</keyword>
<name>A0A7X0LU28_9BACI</name>
<organism evidence="2 3">
    <name type="scientific">Bacillus benzoevorans</name>
    <dbReference type="NCBI Taxonomy" id="1456"/>
    <lineage>
        <taxon>Bacteria</taxon>
        <taxon>Bacillati</taxon>
        <taxon>Bacillota</taxon>
        <taxon>Bacilli</taxon>
        <taxon>Bacillales</taxon>
        <taxon>Bacillaceae</taxon>
        <taxon>Bacillus</taxon>
    </lineage>
</organism>
<evidence type="ECO:0000256" key="1">
    <source>
        <dbReference type="SAM" id="Phobius"/>
    </source>
</evidence>
<dbReference type="Proteomes" id="UP000531594">
    <property type="component" value="Unassembled WGS sequence"/>
</dbReference>
<feature type="transmembrane region" description="Helical" evidence="1">
    <location>
        <begin position="52"/>
        <end position="74"/>
    </location>
</feature>
<feature type="transmembrane region" description="Helical" evidence="1">
    <location>
        <begin position="21"/>
        <end position="40"/>
    </location>
</feature>
<gene>
    <name evidence="2" type="ORF">HNR53_000613</name>
</gene>
<keyword evidence="3" id="KW-1185">Reference proteome</keyword>
<proteinExistence type="predicted"/>
<evidence type="ECO:0000313" key="2">
    <source>
        <dbReference type="EMBL" id="MBB6444025.1"/>
    </source>
</evidence>
<sequence length="167" mass="19125">MQQNTGEETKLESRTKKYYSNRVKTGILAIICFGSIYLIYSKLLSNPTGLAPTGIVFVWALMVISLVMGVISLVKTLDPRPIVEIMPEGMLIRTFLFFEDIVMWDEVAGVKQEKYTNQVVNVHGYARVTTYFLRIYRPNQRPLAINLSLLNTRGNDLQNTIQLHMHE</sequence>
<keyword evidence="1" id="KW-0472">Membrane</keyword>
<keyword evidence="1" id="KW-1133">Transmembrane helix</keyword>
<dbReference type="AlphaFoldDB" id="A0A7X0LU28"/>
<evidence type="ECO:0000313" key="3">
    <source>
        <dbReference type="Proteomes" id="UP000531594"/>
    </source>
</evidence>